<accession>A0AAU9PZ83</accession>
<dbReference type="PANTHER" id="PTHR18964:SF174">
    <property type="entry name" value="D-ALLOSE KINASE-RELATED"/>
    <property type="match status" value="1"/>
</dbReference>
<protein>
    <submittedName>
        <fullName evidence="2">Fructokinase</fullName>
        <ecNumber evidence="2">2.7.1.4</ecNumber>
    </submittedName>
</protein>
<dbReference type="GO" id="GO:0008865">
    <property type="term" value="F:fructokinase activity"/>
    <property type="evidence" value="ECO:0007669"/>
    <property type="project" value="UniProtKB-EC"/>
</dbReference>
<dbReference type="InterPro" id="IPR043129">
    <property type="entry name" value="ATPase_NBD"/>
</dbReference>
<gene>
    <name evidence="2" type="primary">mak</name>
    <name evidence="2" type="ORF">THF1D04_10578</name>
</gene>
<dbReference type="AlphaFoldDB" id="A0AAU9PZ83"/>
<evidence type="ECO:0000256" key="1">
    <source>
        <dbReference type="ARBA" id="ARBA00023277"/>
    </source>
</evidence>
<dbReference type="PANTHER" id="PTHR18964">
    <property type="entry name" value="ROK (REPRESSOR, ORF, KINASE) FAMILY"/>
    <property type="match status" value="1"/>
</dbReference>
<sequence>MQYLGLDIGGTKIAAALFNEAGEQLYYQRHNTIKSDYDAFLTHVITIIEQAASCADESISIGIGLPGAICPGTQKIKNSNILVLNGQALKEDLEAHLKATVHIANDADCFALSEALFGAAKNHGSAFGVIIGTGCGGGVVYNKQLVKGPNNVAGEWGHNQLAFYDEVKDGKTEDCYCGRDVCNELFLSGTGFAKQYNDKHATNLSSQEIIALKSDSESAKRHYELYLDQLARALSQVINFFDPQAIVLGGGMSNVLSIYDDLPAYLPQYVFGGYCKTPILKAELGDDSGVKGAAFLGLSS</sequence>
<dbReference type="InterPro" id="IPR000600">
    <property type="entry name" value="ROK"/>
</dbReference>
<dbReference type="SUPFAM" id="SSF53067">
    <property type="entry name" value="Actin-like ATPase domain"/>
    <property type="match status" value="1"/>
</dbReference>
<proteinExistence type="predicted"/>
<keyword evidence="2" id="KW-0808">Transferase</keyword>
<name>A0AAU9PZ83_9VIBR</name>
<dbReference type="RefSeq" id="WP_409929882.1">
    <property type="nucleotide sequence ID" value="NZ_CAKMTQ010000001.1"/>
</dbReference>
<dbReference type="EMBL" id="CAKMTQ010000001">
    <property type="protein sequence ID" value="CAH1520998.1"/>
    <property type="molecule type" value="Genomic_DNA"/>
</dbReference>
<comment type="caution">
    <text evidence="2">The sequence shown here is derived from an EMBL/GenBank/DDBJ whole genome shotgun (WGS) entry which is preliminary data.</text>
</comment>
<keyword evidence="1" id="KW-0119">Carbohydrate metabolism</keyword>
<dbReference type="PROSITE" id="PS01125">
    <property type="entry name" value="ROK"/>
    <property type="match status" value="1"/>
</dbReference>
<dbReference type="Proteomes" id="UP001295420">
    <property type="component" value="Unassembled WGS sequence"/>
</dbReference>
<dbReference type="Gene3D" id="3.30.420.40">
    <property type="match status" value="2"/>
</dbReference>
<reference evidence="2" key="1">
    <citation type="submission" date="2022-01" db="EMBL/GenBank/DDBJ databases">
        <authorList>
            <person name="Lagorce A."/>
        </authorList>
    </citation>
    <scope>NUCLEOTIDE SEQUENCE</scope>
    <source>
        <strain evidence="2">Th15_F1_D04</strain>
    </source>
</reference>
<evidence type="ECO:0000313" key="2">
    <source>
        <dbReference type="EMBL" id="CAH1520998.1"/>
    </source>
</evidence>
<dbReference type="InterPro" id="IPR049874">
    <property type="entry name" value="ROK_cs"/>
</dbReference>
<dbReference type="EC" id="2.7.1.4" evidence="2"/>
<evidence type="ECO:0000313" key="3">
    <source>
        <dbReference type="Proteomes" id="UP001295420"/>
    </source>
</evidence>
<dbReference type="Pfam" id="PF00480">
    <property type="entry name" value="ROK"/>
    <property type="match status" value="1"/>
</dbReference>
<organism evidence="2 3">
    <name type="scientific">Vibrio owensii</name>
    <dbReference type="NCBI Taxonomy" id="696485"/>
    <lineage>
        <taxon>Bacteria</taxon>
        <taxon>Pseudomonadati</taxon>
        <taxon>Pseudomonadota</taxon>
        <taxon>Gammaproteobacteria</taxon>
        <taxon>Vibrionales</taxon>
        <taxon>Vibrionaceae</taxon>
        <taxon>Vibrio</taxon>
    </lineage>
</organism>